<gene>
    <name evidence="1" type="ORF">Vadar_026185</name>
</gene>
<evidence type="ECO:0000313" key="1">
    <source>
        <dbReference type="EMBL" id="KAH7847450.1"/>
    </source>
</evidence>
<name>A0ACB7Y3F0_9ERIC</name>
<organism evidence="1 2">
    <name type="scientific">Vaccinium darrowii</name>
    <dbReference type="NCBI Taxonomy" id="229202"/>
    <lineage>
        <taxon>Eukaryota</taxon>
        <taxon>Viridiplantae</taxon>
        <taxon>Streptophyta</taxon>
        <taxon>Embryophyta</taxon>
        <taxon>Tracheophyta</taxon>
        <taxon>Spermatophyta</taxon>
        <taxon>Magnoliopsida</taxon>
        <taxon>eudicotyledons</taxon>
        <taxon>Gunneridae</taxon>
        <taxon>Pentapetalae</taxon>
        <taxon>asterids</taxon>
        <taxon>Ericales</taxon>
        <taxon>Ericaceae</taxon>
        <taxon>Vaccinioideae</taxon>
        <taxon>Vaccinieae</taxon>
        <taxon>Vaccinium</taxon>
    </lineage>
</organism>
<reference evidence="1 2" key="1">
    <citation type="journal article" date="2021" name="Hortic Res">
        <title>High-quality reference genome and annotation aids understanding of berry development for evergreen blueberry (Vaccinium darrowii).</title>
        <authorList>
            <person name="Yu J."/>
            <person name="Hulse-Kemp A.M."/>
            <person name="Babiker E."/>
            <person name="Staton M."/>
        </authorList>
    </citation>
    <scope>NUCLEOTIDE SEQUENCE [LARGE SCALE GENOMIC DNA]</scope>
    <source>
        <strain evidence="2">cv. NJ 8807/NJ 8810</strain>
        <tissue evidence="1">Young leaf</tissue>
    </source>
</reference>
<sequence length="425" mass="47971">MGWSKNVVCALAILFFLEAYGIISLFHYVPSVTYLSNKVYLGAKSIIQSKTPPSDPFANAINQTPPHHLSFMNDLQGRPLFVFGDSTVDAGNFNITKFPYGLDAPENFPKRFSNHYSIADHLAVKMQTPIPRAFNSLGVDELKKNVNINFASGGCGLLPTTHPLECTTFADQVIQFQTSTTKNEDLGRSVFFISVGANDFVFSFNGKDSEKFAVGLVGRLETYLKALYSCGGARIFIVNNIAPVGCIPDKRNRTTNECDEVLNKSIHVYNKLLVQTLKKFKNEHDVLMYLADSDKMYSEIRKARLSFGFTEIYKPCCGEWEPLMRMFWCDETARYCDRRTEFLFFDGAHTTHEANRIFVEHCFAANLEEDCFRQEQDVVNIDLQATLEVGRRLGVAFGEKDVHNIKKMIELEAKDLAILQRGSST</sequence>
<proteinExistence type="predicted"/>
<accession>A0ACB7Y3F0</accession>
<dbReference type="Proteomes" id="UP000828048">
    <property type="component" value="Chromosome 5"/>
</dbReference>
<evidence type="ECO:0000313" key="2">
    <source>
        <dbReference type="Proteomes" id="UP000828048"/>
    </source>
</evidence>
<comment type="caution">
    <text evidence="1">The sequence shown here is derived from an EMBL/GenBank/DDBJ whole genome shotgun (WGS) entry which is preliminary data.</text>
</comment>
<protein>
    <submittedName>
        <fullName evidence="1">Uncharacterized protein</fullName>
    </submittedName>
</protein>
<dbReference type="EMBL" id="CM037155">
    <property type="protein sequence ID" value="KAH7847450.1"/>
    <property type="molecule type" value="Genomic_DNA"/>
</dbReference>
<keyword evidence="2" id="KW-1185">Reference proteome</keyword>